<name>A0ACA9Q5C3_9GLOM</name>
<organism evidence="1 2">
    <name type="scientific">Dentiscutata heterogama</name>
    <dbReference type="NCBI Taxonomy" id="1316150"/>
    <lineage>
        <taxon>Eukaryota</taxon>
        <taxon>Fungi</taxon>
        <taxon>Fungi incertae sedis</taxon>
        <taxon>Mucoromycota</taxon>
        <taxon>Glomeromycotina</taxon>
        <taxon>Glomeromycetes</taxon>
        <taxon>Diversisporales</taxon>
        <taxon>Gigasporaceae</taxon>
        <taxon>Dentiscutata</taxon>
    </lineage>
</organism>
<accession>A0ACA9Q5C3</accession>
<protein>
    <submittedName>
        <fullName evidence="1">12929_t:CDS:1</fullName>
    </submittedName>
</protein>
<comment type="caution">
    <text evidence="1">The sequence shown here is derived from an EMBL/GenBank/DDBJ whole genome shotgun (WGS) entry which is preliminary data.</text>
</comment>
<keyword evidence="2" id="KW-1185">Reference proteome</keyword>
<evidence type="ECO:0000313" key="2">
    <source>
        <dbReference type="Proteomes" id="UP000789702"/>
    </source>
</evidence>
<dbReference type="Proteomes" id="UP000789702">
    <property type="component" value="Unassembled WGS sequence"/>
</dbReference>
<sequence length="116" mass="13291">QRFSYYTSKLLTQDSSKCSIVQLDPSSMYSSNEPIEYYEESNKHSFEENNIKFTSKTSSNSINSCDELSSDSLSILVKNEFFEDIANKALNLNKLSQNIDEFSPYFKNTTTALMFS</sequence>
<evidence type="ECO:0000313" key="1">
    <source>
        <dbReference type="EMBL" id="CAG8736483.1"/>
    </source>
</evidence>
<gene>
    <name evidence="1" type="ORF">DHETER_LOCUS13770</name>
</gene>
<proteinExistence type="predicted"/>
<reference evidence="1" key="1">
    <citation type="submission" date="2021-06" db="EMBL/GenBank/DDBJ databases">
        <authorList>
            <person name="Kallberg Y."/>
            <person name="Tangrot J."/>
            <person name="Rosling A."/>
        </authorList>
    </citation>
    <scope>NUCLEOTIDE SEQUENCE</scope>
    <source>
        <strain evidence="1">IL203A</strain>
    </source>
</reference>
<dbReference type="EMBL" id="CAJVPU010039183">
    <property type="protein sequence ID" value="CAG8736483.1"/>
    <property type="molecule type" value="Genomic_DNA"/>
</dbReference>
<feature type="non-terminal residue" evidence="1">
    <location>
        <position position="1"/>
    </location>
</feature>